<reference evidence="10 11" key="1">
    <citation type="submission" date="2019-06" db="EMBL/GenBank/DDBJ databases">
        <title>Genomic Encyclopedia of Type Strains, Phase IV (KMG-V): Genome sequencing to study the core and pangenomes of soil and plant-associated prokaryotes.</title>
        <authorList>
            <person name="Whitman W."/>
        </authorList>
    </citation>
    <scope>NUCLEOTIDE SEQUENCE [LARGE SCALE GENOMIC DNA]</scope>
    <source>
        <strain evidence="10 11">BR 12005</strain>
    </source>
</reference>
<comment type="pathway">
    <text evidence="2 9">Amino-acid biosynthesis; L-histidine biosynthesis; L-histidine from 5-phospho-alpha-D-ribose 1-diphosphate: step 2/9.</text>
</comment>
<keyword evidence="7 9" id="KW-0067">ATP-binding</keyword>
<keyword evidence="6 9" id="KW-0378">Hydrolase</keyword>
<evidence type="ECO:0000313" key="10">
    <source>
        <dbReference type="EMBL" id="TWB75228.1"/>
    </source>
</evidence>
<evidence type="ECO:0000256" key="8">
    <source>
        <dbReference type="ARBA" id="ARBA00023102"/>
    </source>
</evidence>
<protein>
    <recommendedName>
        <fullName evidence="9">Phosphoribosyl-ATP pyrophosphatase</fullName>
        <shortName evidence="9">PRA-PH</shortName>
        <ecNumber evidence="9">3.6.1.31</ecNumber>
    </recommendedName>
</protein>
<evidence type="ECO:0000313" key="11">
    <source>
        <dbReference type="Proteomes" id="UP000320516"/>
    </source>
</evidence>
<evidence type="ECO:0000256" key="4">
    <source>
        <dbReference type="ARBA" id="ARBA00022605"/>
    </source>
</evidence>
<dbReference type="Gene3D" id="1.10.287.1080">
    <property type="entry name" value="MazG-like"/>
    <property type="match status" value="1"/>
</dbReference>
<evidence type="ECO:0000256" key="7">
    <source>
        <dbReference type="ARBA" id="ARBA00022840"/>
    </source>
</evidence>
<dbReference type="Pfam" id="PF01503">
    <property type="entry name" value="PRA-PH"/>
    <property type="match status" value="1"/>
</dbReference>
<accession>A0A560JW00</accession>
<comment type="catalytic activity">
    <reaction evidence="1 9">
        <text>1-(5-phospho-beta-D-ribosyl)-ATP + H2O = 1-(5-phospho-beta-D-ribosyl)-5'-AMP + diphosphate + H(+)</text>
        <dbReference type="Rhea" id="RHEA:22828"/>
        <dbReference type="ChEBI" id="CHEBI:15377"/>
        <dbReference type="ChEBI" id="CHEBI:15378"/>
        <dbReference type="ChEBI" id="CHEBI:33019"/>
        <dbReference type="ChEBI" id="CHEBI:59457"/>
        <dbReference type="ChEBI" id="CHEBI:73183"/>
        <dbReference type="EC" id="3.6.1.31"/>
    </reaction>
</comment>
<evidence type="ECO:0000256" key="9">
    <source>
        <dbReference type="HAMAP-Rule" id="MF_01020"/>
    </source>
</evidence>
<evidence type="ECO:0000256" key="5">
    <source>
        <dbReference type="ARBA" id="ARBA00022741"/>
    </source>
</evidence>
<dbReference type="NCBIfam" id="NF001611">
    <property type="entry name" value="PRK00400.1-3"/>
    <property type="match status" value="1"/>
</dbReference>
<dbReference type="EMBL" id="VITV01000004">
    <property type="protein sequence ID" value="TWB75228.1"/>
    <property type="molecule type" value="Genomic_DNA"/>
</dbReference>
<dbReference type="NCBIfam" id="TIGR03188">
    <property type="entry name" value="histidine_hisI"/>
    <property type="match status" value="1"/>
</dbReference>
<dbReference type="Proteomes" id="UP000320516">
    <property type="component" value="Unassembled WGS sequence"/>
</dbReference>
<dbReference type="EC" id="3.6.1.31" evidence="9"/>
<evidence type="ECO:0000256" key="2">
    <source>
        <dbReference type="ARBA" id="ARBA00005204"/>
    </source>
</evidence>
<evidence type="ECO:0000256" key="6">
    <source>
        <dbReference type="ARBA" id="ARBA00022801"/>
    </source>
</evidence>
<dbReference type="PANTHER" id="PTHR42945">
    <property type="entry name" value="HISTIDINE BIOSYNTHESIS BIFUNCTIONAL PROTEIN"/>
    <property type="match status" value="1"/>
</dbReference>
<keyword evidence="4 9" id="KW-0028">Amino-acid biosynthesis</keyword>
<dbReference type="HAMAP" id="MF_01020">
    <property type="entry name" value="HisE"/>
    <property type="match status" value="1"/>
</dbReference>
<comment type="similarity">
    <text evidence="3 9">Belongs to the PRA-PH family.</text>
</comment>
<dbReference type="GO" id="GO:0000105">
    <property type="term" value="P:L-histidine biosynthetic process"/>
    <property type="evidence" value="ECO:0007669"/>
    <property type="project" value="UniProtKB-UniRule"/>
</dbReference>
<evidence type="ECO:0000256" key="1">
    <source>
        <dbReference type="ARBA" id="ARBA00001460"/>
    </source>
</evidence>
<dbReference type="RefSeq" id="WP_145610749.1">
    <property type="nucleotide sequence ID" value="NZ_VITV01000004.1"/>
</dbReference>
<dbReference type="PANTHER" id="PTHR42945:SF1">
    <property type="entry name" value="HISTIDINE BIOSYNTHESIS BIFUNCTIONAL PROTEIN HIS7"/>
    <property type="match status" value="1"/>
</dbReference>
<keyword evidence="5 9" id="KW-0547">Nucleotide-binding</keyword>
<dbReference type="NCBIfam" id="NF001613">
    <property type="entry name" value="PRK00400.1-5"/>
    <property type="match status" value="1"/>
</dbReference>
<dbReference type="GO" id="GO:0005524">
    <property type="term" value="F:ATP binding"/>
    <property type="evidence" value="ECO:0007669"/>
    <property type="project" value="UniProtKB-KW"/>
</dbReference>
<sequence>MADKTKSDPPASHLANHLKDLYATILARKGADPETSHTARLFSRGTAKIAQKVGEEAVEAVIEAMRGDRDKLASESADLLYHLLVLWADAGLTPDDIYAVLAARQGISGIEEKKNRKA</sequence>
<dbReference type="AlphaFoldDB" id="A0A560JW00"/>
<keyword evidence="9" id="KW-0963">Cytoplasm</keyword>
<dbReference type="InterPro" id="IPR021130">
    <property type="entry name" value="PRib-ATP_PPHydrolase-like"/>
</dbReference>
<dbReference type="SUPFAM" id="SSF101386">
    <property type="entry name" value="all-alpha NTP pyrophosphatases"/>
    <property type="match status" value="1"/>
</dbReference>
<comment type="caution">
    <text evidence="10">The sequence shown here is derived from an EMBL/GenBank/DDBJ whole genome shotgun (WGS) entry which is preliminary data.</text>
</comment>
<dbReference type="UniPathway" id="UPA00031">
    <property type="reaction ID" value="UER00007"/>
</dbReference>
<proteinExistence type="inferred from homology"/>
<dbReference type="GO" id="GO:0004636">
    <property type="term" value="F:phosphoribosyl-ATP diphosphatase activity"/>
    <property type="evidence" value="ECO:0007669"/>
    <property type="project" value="UniProtKB-UniRule"/>
</dbReference>
<comment type="subcellular location">
    <subcellularLocation>
        <location evidence="9">Cytoplasm</location>
    </subcellularLocation>
</comment>
<organism evidence="10 11">
    <name type="scientific">Nitrospirillum amazonense</name>
    <dbReference type="NCBI Taxonomy" id="28077"/>
    <lineage>
        <taxon>Bacteria</taxon>
        <taxon>Pseudomonadati</taxon>
        <taxon>Pseudomonadota</taxon>
        <taxon>Alphaproteobacteria</taxon>
        <taxon>Rhodospirillales</taxon>
        <taxon>Azospirillaceae</taxon>
        <taxon>Nitrospirillum</taxon>
    </lineage>
</organism>
<name>A0A560JW00_9PROT</name>
<keyword evidence="8 9" id="KW-0368">Histidine biosynthesis</keyword>
<dbReference type="GO" id="GO:0005737">
    <property type="term" value="C:cytoplasm"/>
    <property type="evidence" value="ECO:0007669"/>
    <property type="project" value="UniProtKB-SubCell"/>
</dbReference>
<dbReference type="CDD" id="cd11534">
    <property type="entry name" value="NTP-PPase_HisIE_like"/>
    <property type="match status" value="1"/>
</dbReference>
<gene>
    <name evidence="9" type="primary">hisE</name>
    <name evidence="10" type="ORF">FBZ87_104331</name>
</gene>
<dbReference type="InterPro" id="IPR008179">
    <property type="entry name" value="HisE"/>
</dbReference>
<evidence type="ECO:0000256" key="3">
    <source>
        <dbReference type="ARBA" id="ARBA00009392"/>
    </source>
</evidence>